<keyword evidence="6" id="KW-0863">Zinc-finger</keyword>
<evidence type="ECO:0000256" key="9">
    <source>
        <dbReference type="ARBA" id="ARBA00022840"/>
    </source>
</evidence>
<evidence type="ECO:0000256" key="14">
    <source>
        <dbReference type="SAM" id="MobiDB-lite"/>
    </source>
</evidence>
<reference evidence="16" key="1">
    <citation type="submission" date="2020-11" db="EMBL/GenBank/DDBJ databases">
        <authorList>
            <person name="Tran Van P."/>
        </authorList>
    </citation>
    <scope>NUCLEOTIDE SEQUENCE</scope>
</reference>
<dbReference type="PROSITE" id="PS51533">
    <property type="entry name" value="ADD"/>
    <property type="match status" value="1"/>
</dbReference>
<evidence type="ECO:0000256" key="11">
    <source>
        <dbReference type="ARBA" id="ARBA00023204"/>
    </source>
</evidence>
<dbReference type="CDD" id="cd11726">
    <property type="entry name" value="ADDz_ATRX"/>
    <property type="match status" value="1"/>
</dbReference>
<dbReference type="PANTHER" id="PTHR46357">
    <property type="entry name" value="TRANSCRIPTIONAL REGULATOR ATRX"/>
    <property type="match status" value="1"/>
</dbReference>
<comment type="subcellular location">
    <subcellularLocation>
        <location evidence="1">Nucleus</location>
    </subcellularLocation>
</comment>
<evidence type="ECO:0000256" key="6">
    <source>
        <dbReference type="ARBA" id="ARBA00022771"/>
    </source>
</evidence>
<dbReference type="PANTHER" id="PTHR46357:SF1">
    <property type="entry name" value="TRANSCRIPTIONAL REGULATOR ATRX"/>
    <property type="match status" value="1"/>
</dbReference>
<dbReference type="GO" id="GO:0031490">
    <property type="term" value="F:chromatin DNA binding"/>
    <property type="evidence" value="ECO:0007669"/>
    <property type="project" value="TreeGrafter"/>
</dbReference>
<keyword evidence="5" id="KW-0227">DNA damage</keyword>
<feature type="region of interest" description="Disordered" evidence="14">
    <location>
        <begin position="1591"/>
        <end position="1613"/>
    </location>
</feature>
<evidence type="ECO:0000256" key="4">
    <source>
        <dbReference type="ARBA" id="ARBA00022741"/>
    </source>
</evidence>
<dbReference type="Gene3D" id="3.30.40.10">
    <property type="entry name" value="Zinc/RING finger domain, C3HC4 (zinc finger)"/>
    <property type="match status" value="1"/>
</dbReference>
<sequence>MLNEGGGKNHLVKNTLSKPFIDSNLDIPFIRSPVYCESDTLDLLTTEDGPMLGAESPTVLSLLLSTHGLYSVFVDELLSEASRNRARGTPSSLHIELSDLWIRFSHCNYKTHNTSVIHKILFQVRNKSDISNDRVIPLTIQQLLNHYITYPFDKKLVVATKTYRRTITNLLKLVKVVSVPCHMAGSPIIHGPITVKLAFMLAVVVESTISVENASTPVTASEENTLCEVESPESKGLMKTSSDSLRPTNSPQRLMQNGQGHTSESPKPQGMRKMSLDSQGLAKAVELSERLAKNNQNATQVSLEEQEYYKTMFSDFSEVRYLRVHCTVCERHLGCSARAPVFSHRILRVMVCLNCYIFYEGGDFDRGEDGSDLYCRWCGQGGKLLCCSSCPNVFCEKCVKINFGMATLRNIKQMDDWDCFVCNLKTLWEKRAICNALINYINLLRRLAIYGYLPAPRPNHIKTRRKHMDISAESFMNSKLFQGNAATSSGRTLFVVGDGNRAVNNKIIIFKGLYPPPIIPPPQAKEVRALAQQISTRRQRDPEESTIHAGHFFKLAVFPQVAQIVTQQVSTRLHTPMSEELSKLRQTSDILLMDTEEASSAPQWGVRRLTHRGHQYFMQLKIGAEWRSLKERRVHEDVILFQPRLFIKTRHCHAGALRMARQGIVFVSGNIHPGKAKEVKLRTNVLPQNVDESVCCKPQLDTFSKTKSAPKKTPVSKTNSLTTTSKPVSAPKAKITTLKDTSPSTSSLEKTTSLFLKSPNQGGFSHKNSLVVKMNDGTSYIVKRPNAKYSYTVSPNSGTIPTSQHTNSTVSSPSTNILKSPQLKNYHSLPGLTPRTYLRFNQPMSKAADPANSVCPPPKLTYTTGISQGISQNLTTPSNTAGQHRVSEDITQNGRVVGHKLNESLPSLSYYISKTIGTNKSPLRNTLNYTPHSQTNAMYSEANSMQQRPPQPPFSTALSSLTTSTSQIYSVAKPSDPSRTIYSKSGVNLAYYRPNPPPLIRVPKLPKPHGSPSLAPNRVYMVPDSSPIQYVDDIQTTPNNVYAVNDSSSKQYLDDTQVTTTHNIRDESMLTTSPSVSFLMTNHHLNTLLERNPLIEHQTQVKCEWFNKGMCNITELSNMVLARAHSLKRSFAETESHNDVAGMRTVAGKLHKMLQKVMDKLFQIDEDIGREFCDWNNSLGKDSMQKSSTQVGQTEVIDITDDEDIILDEVTGQIVLNAPNLNNNQSNVSSISSPDIEIISEGDRLSKEGHNTTVPLKDPLTSVVVDPLDITPQVSISGSPGNYESVQEANPLENTSLIRNVGAPGEFPTDALEQQVSKTIISNPNREDSSSTIVAKDNPLQSSTETDSDIELKGEDVPASVFLDLDISCESDTEEETTPCEDSDPVVTVAPKDKQIEEEVDVWAAANCESDDSLDILIDSIKTTVLKKKRYQNSFSVVNLKDIIAEPSCSQNKASQPSLLQQTLEQSQSSLAKQTFENNKRDTFKNCCFDQKGTQTVTNVCHMAIQTEFKEENDTTKPQHPWSHAFDKFLTQHLKTNNDSSATIMQSTIQDPDKEATLKSFQAFLKRSSVAPISTSETSGGEEIKKKLNLKNTTPKPTVKDRSIISESPTKGKLNTQNASDIRVCKVVLQRNINNVGPGQALKRKTFDISDNQAKRCKSEMPSTNLTPKLSRLAIPLTRCKAPFVKAHENIKPCFIKLEKVDPTKYKALTAIKEEN</sequence>
<evidence type="ECO:0000313" key="16">
    <source>
        <dbReference type="EMBL" id="CAD7392137.1"/>
    </source>
</evidence>
<accession>A0A7R9GQ68</accession>
<evidence type="ECO:0000256" key="10">
    <source>
        <dbReference type="ARBA" id="ARBA00023125"/>
    </source>
</evidence>
<evidence type="ECO:0000256" key="13">
    <source>
        <dbReference type="ARBA" id="ARBA00047995"/>
    </source>
</evidence>
<feature type="domain" description="PHD-type" evidence="15">
    <location>
        <begin position="314"/>
        <end position="450"/>
    </location>
</feature>
<evidence type="ECO:0000256" key="1">
    <source>
        <dbReference type="ARBA" id="ARBA00004123"/>
    </source>
</evidence>
<dbReference type="InterPro" id="IPR025766">
    <property type="entry name" value="ADD"/>
</dbReference>
<dbReference type="GO" id="GO:0006338">
    <property type="term" value="P:chromatin remodeling"/>
    <property type="evidence" value="ECO:0007669"/>
    <property type="project" value="TreeGrafter"/>
</dbReference>
<evidence type="ECO:0000259" key="15">
    <source>
        <dbReference type="PROSITE" id="PS51533"/>
    </source>
</evidence>
<dbReference type="GO" id="GO:0005721">
    <property type="term" value="C:pericentric heterochromatin"/>
    <property type="evidence" value="ECO:0007669"/>
    <property type="project" value="TreeGrafter"/>
</dbReference>
<dbReference type="GO" id="GO:0010468">
    <property type="term" value="P:regulation of gene expression"/>
    <property type="evidence" value="ECO:0007669"/>
    <property type="project" value="UniProtKB-ARBA"/>
</dbReference>
<comment type="similarity">
    <text evidence="2">Belongs to the SNF2/RAD54 helicase family.</text>
</comment>
<feature type="compositionally biased region" description="Polar residues" evidence="14">
    <location>
        <begin position="239"/>
        <end position="266"/>
    </location>
</feature>
<dbReference type="InterPro" id="IPR013083">
    <property type="entry name" value="Znf_RING/FYVE/PHD"/>
</dbReference>
<comment type="catalytic activity">
    <reaction evidence="13">
        <text>ATP + H2O = ADP + phosphate + H(+)</text>
        <dbReference type="Rhea" id="RHEA:13065"/>
        <dbReference type="ChEBI" id="CHEBI:15377"/>
        <dbReference type="ChEBI" id="CHEBI:15378"/>
        <dbReference type="ChEBI" id="CHEBI:30616"/>
        <dbReference type="ChEBI" id="CHEBI:43474"/>
        <dbReference type="ChEBI" id="CHEBI:456216"/>
        <dbReference type="EC" id="3.6.4.12"/>
    </reaction>
</comment>
<dbReference type="InterPro" id="IPR041430">
    <property type="entry name" value="ADD_ATRX"/>
</dbReference>
<dbReference type="GO" id="GO:0031297">
    <property type="term" value="P:replication fork processing"/>
    <property type="evidence" value="ECO:0007669"/>
    <property type="project" value="TreeGrafter"/>
</dbReference>
<dbReference type="Pfam" id="PF17981">
    <property type="entry name" value="ADD_ATRX"/>
    <property type="match status" value="1"/>
</dbReference>
<feature type="region of interest" description="Disordered" evidence="14">
    <location>
        <begin position="704"/>
        <end position="751"/>
    </location>
</feature>
<keyword evidence="4" id="KW-0547">Nucleotide-binding</keyword>
<keyword evidence="7" id="KW-0378">Hydrolase</keyword>
<evidence type="ECO:0000256" key="5">
    <source>
        <dbReference type="ARBA" id="ARBA00022763"/>
    </source>
</evidence>
<feature type="compositionally biased region" description="Polar residues" evidence="14">
    <location>
        <begin position="798"/>
        <end position="825"/>
    </location>
</feature>
<feature type="region of interest" description="Disordered" evidence="14">
    <location>
        <begin position="798"/>
        <end position="828"/>
    </location>
</feature>
<feature type="region of interest" description="Disordered" evidence="14">
    <location>
        <begin position="1321"/>
        <end position="1348"/>
    </location>
</feature>
<protein>
    <recommendedName>
        <fullName evidence="15">PHD-type domain-containing protein</fullName>
    </recommendedName>
</protein>
<dbReference type="GO" id="GO:0008270">
    <property type="term" value="F:zinc ion binding"/>
    <property type="evidence" value="ECO:0007669"/>
    <property type="project" value="UniProtKB-KW"/>
</dbReference>
<organism evidence="16">
    <name type="scientific">Timema cristinae</name>
    <name type="common">Walking stick</name>
    <dbReference type="NCBI Taxonomy" id="61476"/>
    <lineage>
        <taxon>Eukaryota</taxon>
        <taxon>Metazoa</taxon>
        <taxon>Ecdysozoa</taxon>
        <taxon>Arthropoda</taxon>
        <taxon>Hexapoda</taxon>
        <taxon>Insecta</taxon>
        <taxon>Pterygota</taxon>
        <taxon>Neoptera</taxon>
        <taxon>Polyneoptera</taxon>
        <taxon>Phasmatodea</taxon>
        <taxon>Timematodea</taxon>
        <taxon>Timematoidea</taxon>
        <taxon>Timematidae</taxon>
        <taxon>Timema</taxon>
    </lineage>
</organism>
<evidence type="ECO:0000256" key="7">
    <source>
        <dbReference type="ARBA" id="ARBA00022801"/>
    </source>
</evidence>
<keyword evidence="10" id="KW-0238">DNA-binding</keyword>
<dbReference type="EMBL" id="OC316497">
    <property type="protein sequence ID" value="CAD7392137.1"/>
    <property type="molecule type" value="Genomic_DNA"/>
</dbReference>
<dbReference type="InterPro" id="IPR011011">
    <property type="entry name" value="Znf_FYVE_PHD"/>
</dbReference>
<feature type="compositionally biased region" description="Polar residues" evidence="14">
    <location>
        <begin position="738"/>
        <end position="751"/>
    </location>
</feature>
<keyword evidence="12" id="KW-0539">Nucleus</keyword>
<feature type="region of interest" description="Disordered" evidence="14">
    <location>
        <begin position="216"/>
        <end position="275"/>
    </location>
</feature>
<evidence type="ECO:0000256" key="8">
    <source>
        <dbReference type="ARBA" id="ARBA00022833"/>
    </source>
</evidence>
<dbReference type="GO" id="GO:0005634">
    <property type="term" value="C:nucleus"/>
    <property type="evidence" value="ECO:0007669"/>
    <property type="project" value="UniProtKB-SubCell"/>
</dbReference>
<evidence type="ECO:0000256" key="12">
    <source>
        <dbReference type="ARBA" id="ARBA00023242"/>
    </source>
</evidence>
<name>A0A7R9GQ68_TIMCR</name>
<gene>
    <name evidence="16" type="ORF">TCEB3V08_LOCUS172</name>
</gene>
<keyword evidence="3" id="KW-0479">Metal-binding</keyword>
<dbReference type="GO" id="GO:0016787">
    <property type="term" value="F:hydrolase activity"/>
    <property type="evidence" value="ECO:0007669"/>
    <property type="project" value="UniProtKB-KW"/>
</dbReference>
<evidence type="ECO:0000256" key="2">
    <source>
        <dbReference type="ARBA" id="ARBA00007025"/>
    </source>
</evidence>
<proteinExistence type="inferred from homology"/>
<dbReference type="SUPFAM" id="SSF57903">
    <property type="entry name" value="FYVE/PHD zinc finger"/>
    <property type="match status" value="1"/>
</dbReference>
<keyword evidence="8" id="KW-0862">Zinc</keyword>
<evidence type="ECO:0000256" key="3">
    <source>
        <dbReference type="ARBA" id="ARBA00022723"/>
    </source>
</evidence>
<keyword evidence="9" id="KW-0067">ATP-binding</keyword>
<keyword evidence="11" id="KW-0234">DNA repair</keyword>
<dbReference type="GO" id="GO:0006281">
    <property type="term" value="P:DNA repair"/>
    <property type="evidence" value="ECO:0007669"/>
    <property type="project" value="UniProtKB-KW"/>
</dbReference>
<dbReference type="InterPro" id="IPR052131">
    <property type="entry name" value="ATRX_domain-containing"/>
</dbReference>
<feature type="compositionally biased region" description="Polar residues" evidence="14">
    <location>
        <begin position="715"/>
        <end position="727"/>
    </location>
</feature>
<dbReference type="GO" id="GO:0003678">
    <property type="term" value="F:DNA helicase activity"/>
    <property type="evidence" value="ECO:0007669"/>
    <property type="project" value="UniProtKB-EC"/>
</dbReference>
<dbReference type="GO" id="GO:0005524">
    <property type="term" value="F:ATP binding"/>
    <property type="evidence" value="ECO:0007669"/>
    <property type="project" value="UniProtKB-KW"/>
</dbReference>